<feature type="compositionally biased region" description="Low complexity" evidence="1">
    <location>
        <begin position="32"/>
        <end position="42"/>
    </location>
</feature>
<sequence length="42" mass="4855">GRQPTRDRRLAVVHRQRHGHRLGAHARRRPADAMAAPPQHEM</sequence>
<evidence type="ECO:0000256" key="1">
    <source>
        <dbReference type="SAM" id="MobiDB-lite"/>
    </source>
</evidence>
<evidence type="ECO:0000313" key="2">
    <source>
        <dbReference type="EMBL" id="SVB88003.1"/>
    </source>
</evidence>
<dbReference type="AlphaFoldDB" id="A0A382HMW1"/>
<protein>
    <submittedName>
        <fullName evidence="2">Uncharacterized protein</fullName>
    </submittedName>
</protein>
<feature type="non-terminal residue" evidence="2">
    <location>
        <position position="1"/>
    </location>
</feature>
<feature type="compositionally biased region" description="Basic residues" evidence="1">
    <location>
        <begin position="11"/>
        <end position="28"/>
    </location>
</feature>
<gene>
    <name evidence="2" type="ORF">METZ01_LOCUS240857</name>
</gene>
<feature type="region of interest" description="Disordered" evidence="1">
    <location>
        <begin position="1"/>
        <end position="42"/>
    </location>
</feature>
<organism evidence="2">
    <name type="scientific">marine metagenome</name>
    <dbReference type="NCBI Taxonomy" id="408172"/>
    <lineage>
        <taxon>unclassified sequences</taxon>
        <taxon>metagenomes</taxon>
        <taxon>ecological metagenomes</taxon>
    </lineage>
</organism>
<reference evidence="2" key="1">
    <citation type="submission" date="2018-05" db="EMBL/GenBank/DDBJ databases">
        <authorList>
            <person name="Lanie J.A."/>
            <person name="Ng W.-L."/>
            <person name="Kazmierczak K.M."/>
            <person name="Andrzejewski T.M."/>
            <person name="Davidsen T.M."/>
            <person name="Wayne K.J."/>
            <person name="Tettelin H."/>
            <person name="Glass J.I."/>
            <person name="Rusch D."/>
            <person name="Podicherti R."/>
            <person name="Tsui H.-C.T."/>
            <person name="Winkler M.E."/>
        </authorList>
    </citation>
    <scope>NUCLEOTIDE SEQUENCE</scope>
</reference>
<proteinExistence type="predicted"/>
<feature type="compositionally biased region" description="Basic and acidic residues" evidence="1">
    <location>
        <begin position="1"/>
        <end position="10"/>
    </location>
</feature>
<accession>A0A382HMW1</accession>
<name>A0A382HMW1_9ZZZZ</name>
<feature type="non-terminal residue" evidence="2">
    <location>
        <position position="42"/>
    </location>
</feature>
<dbReference type="EMBL" id="UINC01061916">
    <property type="protein sequence ID" value="SVB88003.1"/>
    <property type="molecule type" value="Genomic_DNA"/>
</dbReference>